<evidence type="ECO:0000259" key="1">
    <source>
        <dbReference type="Pfam" id="PF02826"/>
    </source>
</evidence>
<dbReference type="Proteomes" id="UP000664699">
    <property type="component" value="Unassembled WGS sequence"/>
</dbReference>
<dbReference type="Pfam" id="PF02826">
    <property type="entry name" value="2-Hacid_dh_C"/>
    <property type="match status" value="1"/>
</dbReference>
<feature type="domain" description="D-isomer specific 2-hydroxyacid dehydrogenase NAD-binding" evidence="1">
    <location>
        <begin position="16"/>
        <end position="61"/>
    </location>
</feature>
<accession>A0ABS3EQR0</accession>
<dbReference type="InterPro" id="IPR036291">
    <property type="entry name" value="NAD(P)-bd_dom_sf"/>
</dbReference>
<dbReference type="InterPro" id="IPR006140">
    <property type="entry name" value="D-isomer_DH_NAD-bd"/>
</dbReference>
<dbReference type="EMBL" id="JAFLNA010000019">
    <property type="protein sequence ID" value="MBO0134223.1"/>
    <property type="molecule type" value="Genomic_DNA"/>
</dbReference>
<sequence>MGRKSSCLKQYGALGVDLFLTHATREIGDADAIAQMKKGAIIINTKCGGLAVEVILAEALCPGNWWCGSRHSGSGNSLVLVQHPRRGAMHG</sequence>
<dbReference type="SUPFAM" id="SSF51735">
    <property type="entry name" value="NAD(P)-binding Rossmann-fold domains"/>
    <property type="match status" value="1"/>
</dbReference>
<proteinExistence type="predicted"/>
<comment type="caution">
    <text evidence="2">The sequence shown here is derived from an EMBL/GenBank/DDBJ whole genome shotgun (WGS) entry which is preliminary data.</text>
</comment>
<gene>
    <name evidence="2" type="ORF">JZX89_26140</name>
</gene>
<keyword evidence="3" id="KW-1185">Reference proteome</keyword>
<dbReference type="RefSeq" id="WP_207135901.1">
    <property type="nucleotide sequence ID" value="NZ_JAFLNA010000019.1"/>
</dbReference>
<dbReference type="Gene3D" id="3.40.50.720">
    <property type="entry name" value="NAD(P)-binding Rossmann-like Domain"/>
    <property type="match status" value="1"/>
</dbReference>
<protein>
    <recommendedName>
        <fullName evidence="1">D-isomer specific 2-hydroxyacid dehydrogenase NAD-binding domain-containing protein</fullName>
    </recommendedName>
</protein>
<organism evidence="2 3">
    <name type="scientific">Agrobacterium burrii</name>
    <dbReference type="NCBI Taxonomy" id="2815339"/>
    <lineage>
        <taxon>Bacteria</taxon>
        <taxon>Pseudomonadati</taxon>
        <taxon>Pseudomonadota</taxon>
        <taxon>Alphaproteobacteria</taxon>
        <taxon>Hyphomicrobiales</taxon>
        <taxon>Rhizobiaceae</taxon>
        <taxon>Rhizobium/Agrobacterium group</taxon>
        <taxon>Agrobacterium</taxon>
        <taxon>Agrobacterium tumefaciens complex</taxon>
    </lineage>
</organism>
<name>A0ABS3EQR0_9HYPH</name>
<evidence type="ECO:0000313" key="3">
    <source>
        <dbReference type="Proteomes" id="UP000664699"/>
    </source>
</evidence>
<evidence type="ECO:0000313" key="2">
    <source>
        <dbReference type="EMBL" id="MBO0134223.1"/>
    </source>
</evidence>
<reference evidence="2 3" key="1">
    <citation type="submission" date="2021-03" db="EMBL/GenBank/DDBJ databases">
        <title>Whole genome sequence of Agrobacterium sp. strain Rnr.</title>
        <authorList>
            <person name="Mafakheri H."/>
            <person name="Taghavi S.M."/>
            <person name="Nemanja K."/>
            <person name="Osdaghi E."/>
        </authorList>
    </citation>
    <scope>NUCLEOTIDE SEQUENCE [LARGE SCALE GENOMIC DNA]</scope>
    <source>
        <strain evidence="2 3">Rnr</strain>
    </source>
</reference>